<dbReference type="InterPro" id="IPR011701">
    <property type="entry name" value="MFS"/>
</dbReference>
<keyword evidence="2" id="KW-0813">Transport</keyword>
<evidence type="ECO:0000313" key="10">
    <source>
        <dbReference type="Proteomes" id="UP000258309"/>
    </source>
</evidence>
<dbReference type="AlphaFoldDB" id="A0A3E2HC18"/>
<keyword evidence="3 7" id="KW-0812">Transmembrane</keyword>
<dbReference type="Gene3D" id="1.20.1250.20">
    <property type="entry name" value="MFS general substrate transporter like domains"/>
    <property type="match status" value="2"/>
</dbReference>
<evidence type="ECO:0000256" key="4">
    <source>
        <dbReference type="ARBA" id="ARBA00022989"/>
    </source>
</evidence>
<feature type="transmembrane region" description="Helical" evidence="7">
    <location>
        <begin position="401"/>
        <end position="422"/>
    </location>
</feature>
<dbReference type="InterPro" id="IPR036259">
    <property type="entry name" value="MFS_trans_sf"/>
</dbReference>
<feature type="transmembrane region" description="Helical" evidence="7">
    <location>
        <begin position="343"/>
        <end position="361"/>
    </location>
</feature>
<feature type="transmembrane region" description="Helical" evidence="7">
    <location>
        <begin position="367"/>
        <end position="389"/>
    </location>
</feature>
<dbReference type="FunFam" id="1.20.1250.20:FF:000018">
    <property type="entry name" value="MFS transporter permease"/>
    <property type="match status" value="1"/>
</dbReference>
<organism evidence="9 10">
    <name type="scientific">Scytalidium lignicola</name>
    <name type="common">Hyphomycete</name>
    <dbReference type="NCBI Taxonomy" id="5539"/>
    <lineage>
        <taxon>Eukaryota</taxon>
        <taxon>Fungi</taxon>
        <taxon>Dikarya</taxon>
        <taxon>Ascomycota</taxon>
        <taxon>Pezizomycotina</taxon>
        <taxon>Leotiomycetes</taxon>
        <taxon>Leotiomycetes incertae sedis</taxon>
        <taxon>Scytalidium</taxon>
    </lineage>
</organism>
<feature type="transmembrane region" description="Helical" evidence="7">
    <location>
        <begin position="85"/>
        <end position="107"/>
    </location>
</feature>
<feature type="region of interest" description="Disordered" evidence="6">
    <location>
        <begin position="1"/>
        <end position="21"/>
    </location>
</feature>
<feature type="non-terminal residue" evidence="9">
    <location>
        <position position="487"/>
    </location>
</feature>
<evidence type="ECO:0000259" key="8">
    <source>
        <dbReference type="PROSITE" id="PS50850"/>
    </source>
</evidence>
<dbReference type="SUPFAM" id="SSF103473">
    <property type="entry name" value="MFS general substrate transporter"/>
    <property type="match status" value="1"/>
</dbReference>
<dbReference type="OrthoDB" id="2962993at2759"/>
<evidence type="ECO:0000256" key="3">
    <source>
        <dbReference type="ARBA" id="ARBA00022692"/>
    </source>
</evidence>
<keyword evidence="10" id="KW-1185">Reference proteome</keyword>
<feature type="transmembrane region" description="Helical" evidence="7">
    <location>
        <begin position="208"/>
        <end position="228"/>
    </location>
</feature>
<feature type="domain" description="Major facilitator superfamily (MFS) profile" evidence="8">
    <location>
        <begin position="48"/>
        <end position="456"/>
    </location>
</feature>
<dbReference type="Pfam" id="PF07690">
    <property type="entry name" value="MFS_1"/>
    <property type="match status" value="1"/>
</dbReference>
<gene>
    <name evidence="9" type="ORF">B7463_g5423</name>
</gene>
<sequence>MDANSDIEKKEPDPQTAVQSDEDYGTVTDIEIDHAAEKRLLRKIDINLITLFGALYLMSFLDRSNIGNANLTGFSQDLGLVNNEYGAAVSIVYATYVVFEPVWTVLMKIITPRLLMATSTVAWSALTIGTAFVKDFDQLAAVRVLLGAVEAAIIPCIQMYITMTYNRDEYAVRCTYIFSASAISGAFGGLLAYGLTQINSAGLHGWQWLYIVEGIISFILAPITIIWLPNSVDQARWLTKEEKAVMVVRLERNRGQYDSREKFSWGEIIRCLKDWKLYVQSISHFGIDTTLYAITTFMPKIIAGLGFTTTVNAQLLTVPVYFVAAVSYIILGRLSDRVKNRSTFLLIALSSCLIGYIILIASPKTGVRYFGVFMVAIGLYATTSLNIVWASCNHSGYYKRAFATGMVQLVGNSAGAAIGFIFKAQSAPRYFEGLYFAVGMTIMSMTLTVIMSYFLRLGNKEKRRLIAEGAPDQPELGDRNPHFFYYE</sequence>
<keyword evidence="5 7" id="KW-0472">Membrane</keyword>
<feature type="transmembrane region" description="Helical" evidence="7">
    <location>
        <begin position="174"/>
        <end position="196"/>
    </location>
</feature>
<dbReference type="GO" id="GO:0022857">
    <property type="term" value="F:transmembrane transporter activity"/>
    <property type="evidence" value="ECO:0007669"/>
    <property type="project" value="InterPro"/>
</dbReference>
<evidence type="ECO:0000256" key="2">
    <source>
        <dbReference type="ARBA" id="ARBA00022448"/>
    </source>
</evidence>
<feature type="transmembrane region" description="Helical" evidence="7">
    <location>
        <begin position="285"/>
        <end position="307"/>
    </location>
</feature>
<feature type="transmembrane region" description="Helical" evidence="7">
    <location>
        <begin position="434"/>
        <end position="455"/>
    </location>
</feature>
<accession>A0A3E2HC18</accession>
<name>A0A3E2HC18_SCYLI</name>
<protein>
    <recommendedName>
        <fullName evidence="8">Major facilitator superfamily (MFS) profile domain-containing protein</fullName>
    </recommendedName>
</protein>
<dbReference type="FunFam" id="1.20.1250.20:FF:000013">
    <property type="entry name" value="MFS general substrate transporter"/>
    <property type="match status" value="1"/>
</dbReference>
<dbReference type="OMA" id="HEKDICT"/>
<feature type="compositionally biased region" description="Basic and acidic residues" evidence="6">
    <location>
        <begin position="1"/>
        <end position="13"/>
    </location>
</feature>
<dbReference type="GO" id="GO:0016020">
    <property type="term" value="C:membrane"/>
    <property type="evidence" value="ECO:0007669"/>
    <property type="project" value="UniProtKB-SubCell"/>
</dbReference>
<comment type="caution">
    <text evidence="9">The sequence shown here is derived from an EMBL/GenBank/DDBJ whole genome shotgun (WGS) entry which is preliminary data.</text>
</comment>
<dbReference type="PROSITE" id="PS50850">
    <property type="entry name" value="MFS"/>
    <property type="match status" value="1"/>
</dbReference>
<keyword evidence="4 7" id="KW-1133">Transmembrane helix</keyword>
<evidence type="ECO:0000256" key="5">
    <source>
        <dbReference type="ARBA" id="ARBA00023136"/>
    </source>
</evidence>
<dbReference type="EMBL" id="NCSJ02000088">
    <property type="protein sequence ID" value="RFU30936.1"/>
    <property type="molecule type" value="Genomic_DNA"/>
</dbReference>
<reference evidence="9 10" key="1">
    <citation type="submission" date="2018-05" db="EMBL/GenBank/DDBJ databases">
        <title>Draft genome sequence of Scytalidium lignicola DSM 105466, a ubiquitous saprotrophic fungus.</title>
        <authorList>
            <person name="Buettner E."/>
            <person name="Gebauer A.M."/>
            <person name="Hofrichter M."/>
            <person name="Liers C."/>
            <person name="Kellner H."/>
        </authorList>
    </citation>
    <scope>NUCLEOTIDE SEQUENCE [LARGE SCALE GENOMIC DNA]</scope>
    <source>
        <strain evidence="9 10">DSM 105466</strain>
    </source>
</reference>
<feature type="transmembrane region" description="Helical" evidence="7">
    <location>
        <begin position="139"/>
        <end position="162"/>
    </location>
</feature>
<feature type="transmembrane region" description="Helical" evidence="7">
    <location>
        <begin position="114"/>
        <end position="133"/>
    </location>
</feature>
<evidence type="ECO:0000313" key="9">
    <source>
        <dbReference type="EMBL" id="RFU30936.1"/>
    </source>
</evidence>
<proteinExistence type="predicted"/>
<dbReference type="PANTHER" id="PTHR43791">
    <property type="entry name" value="PERMEASE-RELATED"/>
    <property type="match status" value="1"/>
</dbReference>
<feature type="transmembrane region" description="Helical" evidence="7">
    <location>
        <begin position="313"/>
        <end position="331"/>
    </location>
</feature>
<feature type="transmembrane region" description="Helical" evidence="7">
    <location>
        <begin position="44"/>
        <end position="61"/>
    </location>
</feature>
<comment type="subcellular location">
    <subcellularLocation>
        <location evidence="1">Membrane</location>
        <topology evidence="1">Multi-pass membrane protein</topology>
    </subcellularLocation>
</comment>
<feature type="non-terminal residue" evidence="9">
    <location>
        <position position="1"/>
    </location>
</feature>
<evidence type="ECO:0000256" key="6">
    <source>
        <dbReference type="SAM" id="MobiDB-lite"/>
    </source>
</evidence>
<dbReference type="PANTHER" id="PTHR43791:SF101">
    <property type="entry name" value="HIGH-AFFINITY NICOTINIC ACID TRANSPORTER"/>
    <property type="match status" value="1"/>
</dbReference>
<dbReference type="Proteomes" id="UP000258309">
    <property type="component" value="Unassembled WGS sequence"/>
</dbReference>
<evidence type="ECO:0000256" key="1">
    <source>
        <dbReference type="ARBA" id="ARBA00004141"/>
    </source>
</evidence>
<dbReference type="InterPro" id="IPR020846">
    <property type="entry name" value="MFS_dom"/>
</dbReference>
<evidence type="ECO:0000256" key="7">
    <source>
        <dbReference type="SAM" id="Phobius"/>
    </source>
</evidence>